<evidence type="ECO:0000256" key="5">
    <source>
        <dbReference type="ARBA" id="ARBA00023163"/>
    </source>
</evidence>
<dbReference type="GO" id="GO:0003723">
    <property type="term" value="F:RNA binding"/>
    <property type="evidence" value="ECO:0007669"/>
    <property type="project" value="UniProtKB-KW"/>
</dbReference>
<evidence type="ECO:0000256" key="3">
    <source>
        <dbReference type="ARBA" id="ARBA00022884"/>
    </source>
</evidence>
<dbReference type="Pfam" id="PF09750">
    <property type="entry name" value="DRY_EERY"/>
    <property type="match status" value="1"/>
</dbReference>
<feature type="domain" description="SURP motif" evidence="9">
    <location>
        <begin position="528"/>
        <end position="570"/>
    </location>
</feature>
<feature type="compositionally biased region" description="Basic and acidic residues" evidence="8">
    <location>
        <begin position="620"/>
        <end position="631"/>
    </location>
</feature>
<dbReference type="OrthoDB" id="5836667at2759"/>
<feature type="region of interest" description="Disordered" evidence="8">
    <location>
        <begin position="71"/>
        <end position="189"/>
    </location>
</feature>
<evidence type="ECO:0000256" key="7">
    <source>
        <dbReference type="SAM" id="Coils"/>
    </source>
</evidence>
<keyword evidence="5" id="KW-0804">Transcription</keyword>
<dbReference type="InterPro" id="IPR000061">
    <property type="entry name" value="Surp"/>
</dbReference>
<feature type="compositionally biased region" description="Polar residues" evidence="8">
    <location>
        <begin position="436"/>
        <end position="451"/>
    </location>
</feature>
<feature type="compositionally biased region" description="Low complexity" evidence="8">
    <location>
        <begin position="609"/>
        <end position="619"/>
    </location>
</feature>
<feature type="region of interest" description="Disordered" evidence="8">
    <location>
        <begin position="676"/>
        <end position="733"/>
    </location>
</feature>
<dbReference type="GO" id="GO:0000395">
    <property type="term" value="P:mRNA 5'-splice site recognition"/>
    <property type="evidence" value="ECO:0007669"/>
    <property type="project" value="TreeGrafter"/>
</dbReference>
<feature type="compositionally biased region" description="Basic and acidic residues" evidence="8">
    <location>
        <begin position="965"/>
        <end position="975"/>
    </location>
</feature>
<evidence type="ECO:0000256" key="8">
    <source>
        <dbReference type="SAM" id="MobiDB-lite"/>
    </source>
</evidence>
<keyword evidence="11" id="KW-1185">Reference proteome</keyword>
<name>A0A250X0J8_9CHLO</name>
<proteinExistence type="predicted"/>
<keyword evidence="6" id="KW-0508">mRNA splicing</keyword>
<feature type="compositionally biased region" description="Low complexity" evidence="8">
    <location>
        <begin position="910"/>
        <end position="924"/>
    </location>
</feature>
<dbReference type="SUPFAM" id="SSF109905">
    <property type="entry name" value="Surp module (SWAP domain)"/>
    <property type="match status" value="2"/>
</dbReference>
<feature type="compositionally biased region" description="Basic and acidic residues" evidence="8">
    <location>
        <begin position="221"/>
        <end position="237"/>
    </location>
</feature>
<evidence type="ECO:0000259" key="9">
    <source>
        <dbReference type="PROSITE" id="PS50128"/>
    </source>
</evidence>
<evidence type="ECO:0000256" key="1">
    <source>
        <dbReference type="ARBA" id="ARBA00022664"/>
    </source>
</evidence>
<dbReference type="Gene3D" id="1.10.10.790">
    <property type="entry name" value="Surp module"/>
    <property type="match status" value="2"/>
</dbReference>
<feature type="compositionally biased region" description="Acidic residues" evidence="8">
    <location>
        <begin position="73"/>
        <end position="86"/>
    </location>
</feature>
<dbReference type="InterPro" id="IPR035967">
    <property type="entry name" value="SWAP/Surp_sf"/>
</dbReference>
<feature type="compositionally biased region" description="Polar residues" evidence="8">
    <location>
        <begin position="888"/>
        <end position="897"/>
    </location>
</feature>
<feature type="compositionally biased region" description="Basic residues" evidence="8">
    <location>
        <begin position="976"/>
        <end position="990"/>
    </location>
</feature>
<gene>
    <name evidence="10" type="ORF">CEUSTIGMA_g3914.t1</name>
</gene>
<feature type="coiled-coil region" evidence="7">
    <location>
        <begin position="757"/>
        <end position="792"/>
    </location>
</feature>
<evidence type="ECO:0000313" key="11">
    <source>
        <dbReference type="Proteomes" id="UP000232323"/>
    </source>
</evidence>
<evidence type="ECO:0000256" key="4">
    <source>
        <dbReference type="ARBA" id="ARBA00023015"/>
    </source>
</evidence>
<feature type="domain" description="SURP motif" evidence="9">
    <location>
        <begin position="261"/>
        <end position="303"/>
    </location>
</feature>
<evidence type="ECO:0000256" key="6">
    <source>
        <dbReference type="ARBA" id="ARBA00023187"/>
    </source>
</evidence>
<dbReference type="STRING" id="1157962.A0A250X0J8"/>
<feature type="region of interest" description="Disordered" evidence="8">
    <location>
        <begin position="389"/>
        <end position="451"/>
    </location>
</feature>
<keyword evidence="7" id="KW-0175">Coiled coil</keyword>
<feature type="region of interest" description="Disordered" evidence="8">
    <location>
        <begin position="206"/>
        <end position="256"/>
    </location>
</feature>
<feature type="compositionally biased region" description="Polar residues" evidence="8">
    <location>
        <begin position="676"/>
        <end position="696"/>
    </location>
</feature>
<sequence length="1069" mass="116350">MQRNRFAGFQTSGKEDSLELVCLGIPSTIFDDQPTATFIDEERHLQDWFGDKSVRVDRFDVRLLLDTLRDFDEPSEDEGDDEDDDERASRSKSQRTSVAEEEEEEEALCNTERFRDLHPATRETSIALEKPEELNGLSVEDDASNDDDEDDGEGLSDVARGPCYAGSRGYEENRDHKDEHGGTNLHHGPAFGFAYDADVEGTSAMKDDIHQHPDPGPASGPEDRPTTSKHDGEESRAFRPPFAVPTHLSDVVPSSEKQHKILVETARFVRTNGGQVEVLLRVKQAKNPAFKFLEPGHALHPYYRWVLDTDPQELFRDAAPSALNSNTAEALPMEPSPLECSTTEAQQSIRAVEHRTKDLQLIQDSTALALPWRTQSNTRLNTTVHTSLSAASLGPGDRPSTVHTSLSAASLGPGDRPSTVHTLLSAASLGPGDRPSTVSTNNVPVNGSLPLNTNLKPTATVIPRLPLVALMHQPEREASPEPCAPGLEDPEGVQHGVSLVISSTNVSVGTSELQGDCVTPPPEEIKGIIDKLASFVSRNGPRFEATVRERESGNPKFSFLLPWSPHHGYYLKKKQEFDNKIAVSSSRVEEVAVSVAKPAGALGRGGGAAESESSQAAQSTDDRSMAAREPDTVVTEAAESVVAGEIAMKGEATSTSIACDSEELKSVIVIKSNPKFHNTTRQGPAQSSAVPSAQLNQEDESSMPRGSVSNDDKKKSGNVSISARTVPLDNPEASIVHTSIQSSSGSESMEQLLKQRRERARALLLVKKAEARKKEEEAKRKEEETLRQYTLDHRKALLQLRSLLSAEEEVGVDVEGEAGGYEASRSVGSSMRSGYEHVPTVTQALDLGDELEEGEVVEEEDVGELVEVEEEAPSLRQEGKDTSFHAGSLSTFRNSGNGIKEAAMAEENGSAVPSSHAPPSQSASHDVAVHKDGHEKRDGIKRSSKEERHQKKSKKHKKHRGHARSSSEDDVSHRGCDRKRRKKRDRKRSRSSSSTGASDVSEKSVDKGRGRARGSREAPIPMPISLIVLDDHQEGQRAPVPNTNPTAGSHPVAPVDLRLRVRQMLLGLK</sequence>
<feature type="region of interest" description="Disordered" evidence="8">
    <location>
        <begin position="854"/>
        <end position="1023"/>
    </location>
</feature>
<dbReference type="AlphaFoldDB" id="A0A250X0J8"/>
<keyword evidence="4" id="KW-0805">Transcription regulation</keyword>
<dbReference type="FunFam" id="1.10.10.790:FF:000002">
    <property type="entry name" value="Splicing factor 3A subunit 1"/>
    <property type="match status" value="1"/>
</dbReference>
<dbReference type="InterPro" id="IPR040397">
    <property type="entry name" value="SWAP"/>
</dbReference>
<feature type="compositionally biased region" description="Acidic residues" evidence="8">
    <location>
        <begin position="139"/>
        <end position="154"/>
    </location>
</feature>
<keyword evidence="1" id="KW-0507">mRNA processing</keyword>
<feature type="compositionally biased region" description="Basic and acidic residues" evidence="8">
    <location>
        <begin position="927"/>
        <end position="949"/>
    </location>
</feature>
<dbReference type="Pfam" id="PF01805">
    <property type="entry name" value="Surp"/>
    <property type="match status" value="2"/>
</dbReference>
<dbReference type="PANTHER" id="PTHR13161">
    <property type="entry name" value="SPLICING FACTOR SUPPRESSOR OF WHITE APRICOT"/>
    <property type="match status" value="1"/>
</dbReference>
<comment type="caution">
    <text evidence="10">The sequence shown here is derived from an EMBL/GenBank/DDBJ whole genome shotgun (WGS) entry which is preliminary data.</text>
</comment>
<dbReference type="SMART" id="SM01141">
    <property type="entry name" value="DRY_EERY"/>
    <property type="match status" value="1"/>
</dbReference>
<feature type="region of interest" description="Disordered" evidence="8">
    <location>
        <begin position="600"/>
        <end position="634"/>
    </location>
</feature>
<accession>A0A250X0J8</accession>
<feature type="compositionally biased region" description="Basic and acidic residues" evidence="8">
    <location>
        <begin position="169"/>
        <end position="181"/>
    </location>
</feature>
<keyword evidence="2" id="KW-0677">Repeat</keyword>
<reference evidence="10 11" key="1">
    <citation type="submission" date="2017-08" db="EMBL/GenBank/DDBJ databases">
        <title>Acidophilic green algal genome provides insights into adaptation to an acidic environment.</title>
        <authorList>
            <person name="Hirooka S."/>
            <person name="Hirose Y."/>
            <person name="Kanesaki Y."/>
            <person name="Higuchi S."/>
            <person name="Fujiwara T."/>
            <person name="Onuma R."/>
            <person name="Era A."/>
            <person name="Ohbayashi R."/>
            <person name="Uzuka A."/>
            <person name="Nozaki H."/>
            <person name="Yoshikawa H."/>
            <person name="Miyagishima S.Y."/>
        </authorList>
    </citation>
    <scope>NUCLEOTIDE SEQUENCE [LARGE SCALE GENOMIC DNA]</scope>
    <source>
        <strain evidence="10 11">NIES-2499</strain>
    </source>
</reference>
<feature type="region of interest" description="Disordered" evidence="8">
    <location>
        <begin position="1033"/>
        <end position="1052"/>
    </location>
</feature>
<keyword evidence="3" id="KW-0694">RNA-binding</keyword>
<feature type="compositionally biased region" description="Basic residues" evidence="8">
    <location>
        <begin position="950"/>
        <end position="963"/>
    </location>
</feature>
<protein>
    <recommendedName>
        <fullName evidence="9">SURP motif domain-containing protein</fullName>
    </recommendedName>
</protein>
<dbReference type="InterPro" id="IPR019147">
    <property type="entry name" value="SWAP_N_domain"/>
</dbReference>
<dbReference type="PROSITE" id="PS50128">
    <property type="entry name" value="SURP"/>
    <property type="match status" value="2"/>
</dbReference>
<feature type="compositionally biased region" description="Acidic residues" evidence="8">
    <location>
        <begin position="854"/>
        <end position="872"/>
    </location>
</feature>
<dbReference type="SMART" id="SM00648">
    <property type="entry name" value="SWAP"/>
    <property type="match status" value="2"/>
</dbReference>
<organism evidence="10 11">
    <name type="scientific">Chlamydomonas eustigma</name>
    <dbReference type="NCBI Taxonomy" id="1157962"/>
    <lineage>
        <taxon>Eukaryota</taxon>
        <taxon>Viridiplantae</taxon>
        <taxon>Chlorophyta</taxon>
        <taxon>core chlorophytes</taxon>
        <taxon>Chlorophyceae</taxon>
        <taxon>CS clade</taxon>
        <taxon>Chlamydomonadales</taxon>
        <taxon>Chlamydomonadaceae</taxon>
        <taxon>Chlamydomonas</taxon>
    </lineage>
</organism>
<dbReference type="PANTHER" id="PTHR13161:SF15">
    <property type="entry name" value="SPLICING FACTOR, SUPPRESSOR OF WHITE-APRICOT HOMOLOG"/>
    <property type="match status" value="1"/>
</dbReference>
<feature type="compositionally biased region" description="Basic and acidic residues" evidence="8">
    <location>
        <begin position="1000"/>
        <end position="1009"/>
    </location>
</feature>
<evidence type="ECO:0000256" key="2">
    <source>
        <dbReference type="ARBA" id="ARBA00022737"/>
    </source>
</evidence>
<feature type="compositionally biased region" description="Basic and acidic residues" evidence="8">
    <location>
        <begin position="112"/>
        <end position="121"/>
    </location>
</feature>
<evidence type="ECO:0000313" key="10">
    <source>
        <dbReference type="EMBL" id="GAX76469.1"/>
    </source>
</evidence>
<dbReference type="EMBL" id="BEGY01000017">
    <property type="protein sequence ID" value="GAX76469.1"/>
    <property type="molecule type" value="Genomic_DNA"/>
</dbReference>
<dbReference type="Proteomes" id="UP000232323">
    <property type="component" value="Unassembled WGS sequence"/>
</dbReference>